<evidence type="ECO:0000313" key="9">
    <source>
        <dbReference type="EMBL" id="KAJ7302827.1"/>
    </source>
</evidence>
<keyword evidence="3 7" id="KW-0732">Signal</keyword>
<dbReference type="Pfam" id="PF05730">
    <property type="entry name" value="CFEM"/>
    <property type="match status" value="1"/>
</dbReference>
<keyword evidence="6" id="KW-0812">Transmembrane</keyword>
<evidence type="ECO:0000313" key="10">
    <source>
        <dbReference type="Proteomes" id="UP001218218"/>
    </source>
</evidence>
<keyword evidence="4" id="KW-1015">Disulfide bond</keyword>
<sequence length="225" mass="21134">MRFAVATVLALAATVSAHWSQGSSASGSTIPASASAISASVSAIPASASASAPTIPASASQNTAISAGQPSGSAAGSPAQPSGTTGIAPCVLNCLAAAANATECGVPTNLTCACTNPDFQFKSRSCLQAECKPDDLVAALGLQQQQCAPLSLSATASPSATAPFTPSNAGADISAAPTGSSAGSSGSPSSTPGSALSLFAPNGGKGLVFAVGVAVVGGLVGAVVV</sequence>
<proteinExistence type="predicted"/>
<keyword evidence="6" id="KW-1133">Transmembrane helix</keyword>
<evidence type="ECO:0000256" key="6">
    <source>
        <dbReference type="SAM" id="Phobius"/>
    </source>
</evidence>
<gene>
    <name evidence="9" type="ORF">DFH08DRAFT_945516</name>
</gene>
<evidence type="ECO:0000259" key="8">
    <source>
        <dbReference type="PROSITE" id="PS52012"/>
    </source>
</evidence>
<feature type="signal peptide" evidence="7">
    <location>
        <begin position="1"/>
        <end position="17"/>
    </location>
</feature>
<dbReference type="EMBL" id="JARIHO010000111">
    <property type="protein sequence ID" value="KAJ7302827.1"/>
    <property type="molecule type" value="Genomic_DNA"/>
</dbReference>
<evidence type="ECO:0000256" key="1">
    <source>
        <dbReference type="ARBA" id="ARBA00004613"/>
    </source>
</evidence>
<evidence type="ECO:0000256" key="2">
    <source>
        <dbReference type="ARBA" id="ARBA00022525"/>
    </source>
</evidence>
<dbReference type="PROSITE" id="PS52012">
    <property type="entry name" value="CFEM"/>
    <property type="match status" value="1"/>
</dbReference>
<accession>A0AAD6Z0U2</accession>
<comment type="subcellular location">
    <subcellularLocation>
        <location evidence="1">Secreted</location>
    </subcellularLocation>
</comment>
<dbReference type="InterPro" id="IPR008427">
    <property type="entry name" value="Extracellular_membr_CFEM_dom"/>
</dbReference>
<feature type="compositionally biased region" description="Low complexity" evidence="5">
    <location>
        <begin position="174"/>
        <end position="188"/>
    </location>
</feature>
<feature type="chain" id="PRO_5041949422" description="CFEM domain-containing protein" evidence="7">
    <location>
        <begin position="18"/>
        <end position="225"/>
    </location>
</feature>
<name>A0AAD6Z0U2_9AGAR</name>
<evidence type="ECO:0000256" key="7">
    <source>
        <dbReference type="SAM" id="SignalP"/>
    </source>
</evidence>
<feature type="region of interest" description="Disordered" evidence="5">
    <location>
        <begin position="159"/>
        <end position="188"/>
    </location>
</feature>
<dbReference type="AlphaFoldDB" id="A0AAD6Z0U2"/>
<reference evidence="9" key="1">
    <citation type="submission" date="2023-03" db="EMBL/GenBank/DDBJ databases">
        <title>Massive genome expansion in bonnet fungi (Mycena s.s.) driven by repeated elements and novel gene families across ecological guilds.</title>
        <authorList>
            <consortium name="Lawrence Berkeley National Laboratory"/>
            <person name="Harder C.B."/>
            <person name="Miyauchi S."/>
            <person name="Viragh M."/>
            <person name="Kuo A."/>
            <person name="Thoen E."/>
            <person name="Andreopoulos B."/>
            <person name="Lu D."/>
            <person name="Skrede I."/>
            <person name="Drula E."/>
            <person name="Henrissat B."/>
            <person name="Morin E."/>
            <person name="Kohler A."/>
            <person name="Barry K."/>
            <person name="LaButti K."/>
            <person name="Morin E."/>
            <person name="Salamov A."/>
            <person name="Lipzen A."/>
            <person name="Mereny Z."/>
            <person name="Hegedus B."/>
            <person name="Baldrian P."/>
            <person name="Stursova M."/>
            <person name="Weitz H."/>
            <person name="Taylor A."/>
            <person name="Grigoriev I.V."/>
            <person name="Nagy L.G."/>
            <person name="Martin F."/>
            <person name="Kauserud H."/>
        </authorList>
    </citation>
    <scope>NUCLEOTIDE SEQUENCE</scope>
    <source>
        <strain evidence="9">CBHHK002</strain>
    </source>
</reference>
<comment type="caution">
    <text evidence="9">The sequence shown here is derived from an EMBL/GenBank/DDBJ whole genome shotgun (WGS) entry which is preliminary data.</text>
</comment>
<evidence type="ECO:0000256" key="5">
    <source>
        <dbReference type="SAM" id="MobiDB-lite"/>
    </source>
</evidence>
<organism evidence="9 10">
    <name type="scientific">Mycena albidolilacea</name>
    <dbReference type="NCBI Taxonomy" id="1033008"/>
    <lineage>
        <taxon>Eukaryota</taxon>
        <taxon>Fungi</taxon>
        <taxon>Dikarya</taxon>
        <taxon>Basidiomycota</taxon>
        <taxon>Agaricomycotina</taxon>
        <taxon>Agaricomycetes</taxon>
        <taxon>Agaricomycetidae</taxon>
        <taxon>Agaricales</taxon>
        <taxon>Marasmiineae</taxon>
        <taxon>Mycenaceae</taxon>
        <taxon>Mycena</taxon>
    </lineage>
</organism>
<dbReference type="Proteomes" id="UP001218218">
    <property type="component" value="Unassembled WGS sequence"/>
</dbReference>
<evidence type="ECO:0000256" key="4">
    <source>
        <dbReference type="ARBA" id="ARBA00023157"/>
    </source>
</evidence>
<feature type="transmembrane region" description="Helical" evidence="6">
    <location>
        <begin position="206"/>
        <end position="224"/>
    </location>
</feature>
<protein>
    <recommendedName>
        <fullName evidence="8">CFEM domain-containing protein</fullName>
    </recommendedName>
</protein>
<feature type="region of interest" description="Disordered" evidence="5">
    <location>
        <begin position="61"/>
        <end position="80"/>
    </location>
</feature>
<evidence type="ECO:0000256" key="3">
    <source>
        <dbReference type="ARBA" id="ARBA00022729"/>
    </source>
</evidence>
<dbReference type="GO" id="GO:0005576">
    <property type="term" value="C:extracellular region"/>
    <property type="evidence" value="ECO:0007669"/>
    <property type="project" value="UniProtKB-SubCell"/>
</dbReference>
<keyword evidence="10" id="KW-1185">Reference proteome</keyword>
<keyword evidence="6" id="KW-0472">Membrane</keyword>
<feature type="domain" description="CFEM" evidence="8">
    <location>
        <begin position="62"/>
        <end position="177"/>
    </location>
</feature>
<keyword evidence="2" id="KW-0964">Secreted</keyword>